<evidence type="ECO:0000256" key="1">
    <source>
        <dbReference type="SAM" id="MobiDB-lite"/>
    </source>
</evidence>
<sequence length="129" mass="14857">MSFYFLKVDRGDVFERPSALKNGRQRREPVIPSPPINSGKAENFSVKKPAHLKGVQSRLRNLSAAIKAKKQTLQVIAQTLSKEEIAGLRIDFKGFILATTQVNKTEERSPLFHTFHHFDRDKQWVQYHL</sequence>
<dbReference type="Proteomes" id="UP000006727">
    <property type="component" value="Chromosome 1"/>
</dbReference>
<reference evidence="2 4" key="1">
    <citation type="journal article" date="2008" name="Science">
        <title>The Physcomitrella genome reveals evolutionary insights into the conquest of land by plants.</title>
        <authorList>
            <person name="Rensing S."/>
            <person name="Lang D."/>
            <person name="Zimmer A."/>
            <person name="Terry A."/>
            <person name="Salamov A."/>
            <person name="Shapiro H."/>
            <person name="Nishiyama T."/>
            <person name="Perroud P.-F."/>
            <person name="Lindquist E."/>
            <person name="Kamisugi Y."/>
            <person name="Tanahashi T."/>
            <person name="Sakakibara K."/>
            <person name="Fujita T."/>
            <person name="Oishi K."/>
            <person name="Shin-I T."/>
            <person name="Kuroki Y."/>
            <person name="Toyoda A."/>
            <person name="Suzuki Y."/>
            <person name="Hashimoto A."/>
            <person name="Yamaguchi K."/>
            <person name="Sugano A."/>
            <person name="Kohara Y."/>
            <person name="Fujiyama A."/>
            <person name="Anterola A."/>
            <person name="Aoki S."/>
            <person name="Ashton N."/>
            <person name="Barbazuk W.B."/>
            <person name="Barker E."/>
            <person name="Bennetzen J."/>
            <person name="Bezanilla M."/>
            <person name="Blankenship R."/>
            <person name="Cho S.H."/>
            <person name="Dutcher S."/>
            <person name="Estelle M."/>
            <person name="Fawcett J.A."/>
            <person name="Gundlach H."/>
            <person name="Hanada K."/>
            <person name="Heyl A."/>
            <person name="Hicks K.A."/>
            <person name="Hugh J."/>
            <person name="Lohr M."/>
            <person name="Mayer K."/>
            <person name="Melkozernov A."/>
            <person name="Murata T."/>
            <person name="Nelson D."/>
            <person name="Pils B."/>
            <person name="Prigge M."/>
            <person name="Reiss B."/>
            <person name="Renner T."/>
            <person name="Rombauts S."/>
            <person name="Rushton P."/>
            <person name="Sanderfoot A."/>
            <person name="Schween G."/>
            <person name="Shiu S.-H."/>
            <person name="Stueber K."/>
            <person name="Theodoulou F.L."/>
            <person name="Tu H."/>
            <person name="Van de Peer Y."/>
            <person name="Verrier P.J."/>
            <person name="Waters E."/>
            <person name="Wood A."/>
            <person name="Yang L."/>
            <person name="Cove D."/>
            <person name="Cuming A."/>
            <person name="Hasebe M."/>
            <person name="Lucas S."/>
            <person name="Mishler D.B."/>
            <person name="Reski R."/>
            <person name="Grigoriev I."/>
            <person name="Quatrano R.S."/>
            <person name="Boore J.L."/>
        </authorList>
    </citation>
    <scope>NUCLEOTIDE SEQUENCE [LARGE SCALE GENOMIC DNA]</scope>
    <source>
        <strain evidence="3 4">cv. Gransden 2004</strain>
    </source>
</reference>
<reference evidence="3" key="3">
    <citation type="submission" date="2020-12" db="UniProtKB">
        <authorList>
            <consortium name="EnsemblPlants"/>
        </authorList>
    </citation>
    <scope>IDENTIFICATION</scope>
</reference>
<dbReference type="Gramene" id="Pp3c1_30540V3.1">
    <property type="protein sequence ID" value="Pp3c1_30540V3.1"/>
    <property type="gene ID" value="Pp3c1_30540"/>
</dbReference>
<proteinExistence type="predicted"/>
<feature type="region of interest" description="Disordered" evidence="1">
    <location>
        <begin position="17"/>
        <end position="43"/>
    </location>
</feature>
<protein>
    <submittedName>
        <fullName evidence="2 3">Uncharacterized protein</fullName>
    </submittedName>
</protein>
<keyword evidence="4" id="KW-1185">Reference proteome</keyword>
<dbReference type="EnsemblPlants" id="Pp3c1_30540V3.1">
    <property type="protein sequence ID" value="Pp3c1_30540V3.1"/>
    <property type="gene ID" value="Pp3c1_30540"/>
</dbReference>
<evidence type="ECO:0000313" key="2">
    <source>
        <dbReference type="EMBL" id="PNR62968.1"/>
    </source>
</evidence>
<reference evidence="2 4" key="2">
    <citation type="journal article" date="2018" name="Plant J.">
        <title>The Physcomitrella patens chromosome-scale assembly reveals moss genome structure and evolution.</title>
        <authorList>
            <person name="Lang D."/>
            <person name="Ullrich K.K."/>
            <person name="Murat F."/>
            <person name="Fuchs J."/>
            <person name="Jenkins J."/>
            <person name="Haas F.B."/>
            <person name="Piednoel M."/>
            <person name="Gundlach H."/>
            <person name="Van Bel M."/>
            <person name="Meyberg R."/>
            <person name="Vives C."/>
            <person name="Morata J."/>
            <person name="Symeonidi A."/>
            <person name="Hiss M."/>
            <person name="Muchero W."/>
            <person name="Kamisugi Y."/>
            <person name="Saleh O."/>
            <person name="Blanc G."/>
            <person name="Decker E.L."/>
            <person name="van Gessel N."/>
            <person name="Grimwood J."/>
            <person name="Hayes R.D."/>
            <person name="Graham S.W."/>
            <person name="Gunter L.E."/>
            <person name="McDaniel S.F."/>
            <person name="Hoernstein S.N.W."/>
            <person name="Larsson A."/>
            <person name="Li F.W."/>
            <person name="Perroud P.F."/>
            <person name="Phillips J."/>
            <person name="Ranjan P."/>
            <person name="Rokshar D.S."/>
            <person name="Rothfels C.J."/>
            <person name="Schneider L."/>
            <person name="Shu S."/>
            <person name="Stevenson D.W."/>
            <person name="Thummler F."/>
            <person name="Tillich M."/>
            <person name="Villarreal Aguilar J.C."/>
            <person name="Widiez T."/>
            <person name="Wong G.K."/>
            <person name="Wymore A."/>
            <person name="Zhang Y."/>
            <person name="Zimmer A.D."/>
            <person name="Quatrano R.S."/>
            <person name="Mayer K.F.X."/>
            <person name="Goodstein D."/>
            <person name="Casacuberta J.M."/>
            <person name="Vandepoele K."/>
            <person name="Reski R."/>
            <person name="Cuming A.C."/>
            <person name="Tuskan G.A."/>
            <person name="Maumus F."/>
            <person name="Salse J."/>
            <person name="Schmutz J."/>
            <person name="Rensing S.A."/>
        </authorList>
    </citation>
    <scope>NUCLEOTIDE SEQUENCE [LARGE SCALE GENOMIC DNA]</scope>
    <source>
        <strain evidence="3 4">cv. Gransden 2004</strain>
    </source>
</reference>
<organism evidence="2">
    <name type="scientific">Physcomitrium patens</name>
    <name type="common">Spreading-leaved earth moss</name>
    <name type="synonym">Physcomitrella patens</name>
    <dbReference type="NCBI Taxonomy" id="3218"/>
    <lineage>
        <taxon>Eukaryota</taxon>
        <taxon>Viridiplantae</taxon>
        <taxon>Streptophyta</taxon>
        <taxon>Embryophyta</taxon>
        <taxon>Bryophyta</taxon>
        <taxon>Bryophytina</taxon>
        <taxon>Bryopsida</taxon>
        <taxon>Funariidae</taxon>
        <taxon>Funariales</taxon>
        <taxon>Funariaceae</taxon>
        <taxon>Physcomitrium</taxon>
    </lineage>
</organism>
<dbReference type="InParanoid" id="A0A2K1LAB7"/>
<accession>A0A2K1LAB7</accession>
<evidence type="ECO:0000313" key="4">
    <source>
        <dbReference type="Proteomes" id="UP000006727"/>
    </source>
</evidence>
<evidence type="ECO:0000313" key="3">
    <source>
        <dbReference type="EnsemblPlants" id="Pp3c1_30540V3.1"/>
    </source>
</evidence>
<name>A0A2K1LAB7_PHYPA</name>
<dbReference type="EMBL" id="ABEU02000001">
    <property type="protein sequence ID" value="PNR62968.1"/>
    <property type="molecule type" value="Genomic_DNA"/>
</dbReference>
<dbReference type="AlphaFoldDB" id="A0A2K1LAB7"/>
<dbReference type="PaxDb" id="3218-PP1S171_66V6.1"/>
<gene>
    <name evidence="2" type="ORF">PHYPA_001393</name>
</gene>